<comment type="caution">
    <text evidence="2">The sequence shown here is derived from an EMBL/GenBank/DDBJ whole genome shotgun (WGS) entry which is preliminary data.</text>
</comment>
<dbReference type="Proteomes" id="UP000526125">
    <property type="component" value="Unassembled WGS sequence"/>
</dbReference>
<dbReference type="PANTHER" id="PTHR43355">
    <property type="entry name" value="FLAVIN REDUCTASE (NADPH)"/>
    <property type="match status" value="1"/>
</dbReference>
<gene>
    <name evidence="2" type="ORF">HP552_16350</name>
</gene>
<dbReference type="RefSeq" id="WP_175396490.1">
    <property type="nucleotide sequence ID" value="NZ_JABMCB010000187.1"/>
</dbReference>
<dbReference type="AlphaFoldDB" id="A0A7Y6BXH1"/>
<protein>
    <submittedName>
        <fullName evidence="2">NAD(P)H-binding protein</fullName>
    </submittedName>
</protein>
<organism evidence="2 3">
    <name type="scientific">Paenibacillus xylanilyticus</name>
    <dbReference type="NCBI Taxonomy" id="248903"/>
    <lineage>
        <taxon>Bacteria</taxon>
        <taxon>Bacillati</taxon>
        <taxon>Bacillota</taxon>
        <taxon>Bacilli</taxon>
        <taxon>Bacillales</taxon>
        <taxon>Paenibacillaceae</taxon>
        <taxon>Paenibacillus</taxon>
    </lineage>
</organism>
<evidence type="ECO:0000313" key="2">
    <source>
        <dbReference type="EMBL" id="NUU76798.1"/>
    </source>
</evidence>
<feature type="domain" description="NAD(P)-binding" evidence="1">
    <location>
        <begin position="7"/>
        <end position="197"/>
    </location>
</feature>
<evidence type="ECO:0000313" key="3">
    <source>
        <dbReference type="Proteomes" id="UP000526125"/>
    </source>
</evidence>
<dbReference type="GO" id="GO:0042602">
    <property type="term" value="F:riboflavin reductase (NADPH) activity"/>
    <property type="evidence" value="ECO:0007669"/>
    <property type="project" value="TreeGrafter"/>
</dbReference>
<dbReference type="Gene3D" id="3.40.50.720">
    <property type="entry name" value="NAD(P)-binding Rossmann-like Domain"/>
    <property type="match status" value="1"/>
</dbReference>
<keyword evidence="3" id="KW-1185">Reference proteome</keyword>
<dbReference type="SUPFAM" id="SSF51735">
    <property type="entry name" value="NAD(P)-binding Rossmann-fold domains"/>
    <property type="match status" value="1"/>
</dbReference>
<dbReference type="Pfam" id="PF13460">
    <property type="entry name" value="NAD_binding_10"/>
    <property type="match status" value="1"/>
</dbReference>
<dbReference type="InterPro" id="IPR036291">
    <property type="entry name" value="NAD(P)-bd_dom_sf"/>
</dbReference>
<proteinExistence type="predicted"/>
<accession>A0A7Y6BXH1</accession>
<dbReference type="InterPro" id="IPR016040">
    <property type="entry name" value="NAD(P)-bd_dom"/>
</dbReference>
<dbReference type="GO" id="GO:0004074">
    <property type="term" value="F:biliverdin reductase [NAD(P)H] activity"/>
    <property type="evidence" value="ECO:0007669"/>
    <property type="project" value="TreeGrafter"/>
</dbReference>
<dbReference type="EMBL" id="JABMCB010000187">
    <property type="protein sequence ID" value="NUU76798.1"/>
    <property type="molecule type" value="Genomic_DNA"/>
</dbReference>
<dbReference type="PANTHER" id="PTHR43355:SF2">
    <property type="entry name" value="FLAVIN REDUCTASE (NADPH)"/>
    <property type="match status" value="1"/>
</dbReference>
<name>A0A7Y6BXH1_9BACL</name>
<evidence type="ECO:0000259" key="1">
    <source>
        <dbReference type="Pfam" id="PF13460"/>
    </source>
</evidence>
<dbReference type="InterPro" id="IPR051606">
    <property type="entry name" value="Polyketide_Oxido-like"/>
</dbReference>
<reference evidence="2 3" key="1">
    <citation type="submission" date="2020-05" db="EMBL/GenBank/DDBJ databases">
        <title>Genome Sequencing of Type Strains.</title>
        <authorList>
            <person name="Lemaire J.F."/>
            <person name="Inderbitzin P."/>
            <person name="Gregorio O.A."/>
            <person name="Collins S.B."/>
            <person name="Wespe N."/>
            <person name="Knight-Connoni V."/>
        </authorList>
    </citation>
    <scope>NUCLEOTIDE SEQUENCE [LARGE SCALE GENOMIC DNA]</scope>
    <source>
        <strain evidence="2 3">LMG 21957</strain>
    </source>
</reference>
<sequence length="212" mass="23843">MNIIIFGATGRTGSELLRRALSEGHTVTAFVRNPTKLGISHPNLKVEQGEVNRYIDIDTVLKKEKVDAVYSVLGAKSMFKRDMILIDALKNIIQAMEKSDAGKLIHVSFIGAHREAGKLGFLYKYVIPNIMTNLLRDHRDKDALVTQSKLNWILVQPPVLTMGDYNGKYVHEAEIHQDPSRKLKLSRANLADFLLKQGNDSTYDRKAVLVTE</sequence>